<evidence type="ECO:0000313" key="7">
    <source>
        <dbReference type="EMBL" id="ADN09388.1"/>
    </source>
</evidence>
<reference evidence="8" key="1">
    <citation type="journal article" date="2010" name="Stand. Genomic Sci.">
        <title>Complete genome sequence of Sulfurimonas autotrophica type strain (OK10).</title>
        <authorList>
            <person name="Sikorski J."/>
            <person name="Munk C."/>
            <person name="Lapidus A."/>
            <person name="Djao O."/>
            <person name="Lucas S."/>
            <person name="Glavina Del Rio T."/>
            <person name="Nolan M."/>
            <person name="Tice H."/>
            <person name="Han C."/>
            <person name="Cheng J."/>
            <person name="Tapia R."/>
            <person name="Goodwin L."/>
            <person name="Pitluck S."/>
            <person name="Liolios K."/>
            <person name="Ivanova N."/>
            <person name="Mavromatis K."/>
            <person name="Mikhailova N."/>
            <person name="Pati A."/>
            <person name="Sims D."/>
            <person name="Meincke L."/>
            <person name="Brettin T."/>
            <person name="Detter J."/>
            <person name="Chen A."/>
            <person name="Palaniappan K."/>
            <person name="Land M."/>
            <person name="Hauser L."/>
            <person name="Chang Y."/>
            <person name="Jeffries C."/>
            <person name="Rohde M."/>
            <person name="Lang E."/>
            <person name="Spring S."/>
            <person name="Goker M."/>
            <person name="Woyke T."/>
            <person name="Bristow J."/>
            <person name="Eisen J."/>
            <person name="Markowitz V."/>
            <person name="Hugenholtz P."/>
            <person name="Kyrpides N."/>
            <person name="Klenk H."/>
        </authorList>
    </citation>
    <scope>NUCLEOTIDE SEQUENCE [LARGE SCALE GENOMIC DNA]</scope>
    <source>
        <strain evidence="8">ATCC BAA-671 / DSM 16294 / JCM 11897 / OK10</strain>
    </source>
</reference>
<dbReference type="Proteomes" id="UP000007803">
    <property type="component" value="Chromosome"/>
</dbReference>
<organism evidence="7 8">
    <name type="scientific">Sulfurimonas autotrophica (strain ATCC BAA-671 / DSM 16294 / JCM 11897 / OK10)</name>
    <dbReference type="NCBI Taxonomy" id="563040"/>
    <lineage>
        <taxon>Bacteria</taxon>
        <taxon>Pseudomonadati</taxon>
        <taxon>Campylobacterota</taxon>
        <taxon>Epsilonproteobacteria</taxon>
        <taxon>Campylobacterales</taxon>
        <taxon>Sulfurimonadaceae</taxon>
        <taxon>Sulfurimonas</taxon>
    </lineage>
</organism>
<dbReference type="AlphaFoldDB" id="E0UTU4"/>
<dbReference type="STRING" id="563040.Saut_1340"/>
<evidence type="ECO:0000259" key="6">
    <source>
        <dbReference type="SMART" id="SM01144"/>
    </source>
</evidence>
<dbReference type="GO" id="GO:0016432">
    <property type="term" value="F:tRNA-uridine aminocarboxypropyltransferase activity"/>
    <property type="evidence" value="ECO:0007669"/>
    <property type="project" value="UniProtKB-EC"/>
</dbReference>
<dbReference type="GO" id="GO:0008033">
    <property type="term" value="P:tRNA processing"/>
    <property type="evidence" value="ECO:0007669"/>
    <property type="project" value="UniProtKB-KW"/>
</dbReference>
<protein>
    <recommendedName>
        <fullName evidence="1">tRNA-uridine aminocarboxypropyltransferase</fullName>
        <ecNumber evidence="1">2.5.1.25</ecNumber>
    </recommendedName>
</protein>
<dbReference type="EC" id="2.5.1.25" evidence="1"/>
<dbReference type="HOGENOM" id="CLU_066458_2_2_7"/>
<keyword evidence="8" id="KW-1185">Reference proteome</keyword>
<dbReference type="KEGG" id="sua:Saut_1340"/>
<dbReference type="SMART" id="SM01144">
    <property type="entry name" value="DTW"/>
    <property type="match status" value="1"/>
</dbReference>
<proteinExistence type="inferred from homology"/>
<keyword evidence="3" id="KW-0949">S-adenosyl-L-methionine</keyword>
<evidence type="ECO:0000313" key="8">
    <source>
        <dbReference type="Proteomes" id="UP000007803"/>
    </source>
</evidence>
<dbReference type="PANTHER" id="PTHR21392">
    <property type="entry name" value="TRNA-URIDINE AMINOCARBOXYPROPYLTRANSFERASE 2"/>
    <property type="match status" value="1"/>
</dbReference>
<dbReference type="InterPro" id="IPR039262">
    <property type="entry name" value="DTWD2/TAPT"/>
</dbReference>
<comment type="similarity">
    <text evidence="5">Belongs to the TDD superfamily. DTWD2 family.</text>
</comment>
<dbReference type="InterPro" id="IPR005636">
    <property type="entry name" value="DTW"/>
</dbReference>
<name>E0UTU4_SULAO</name>
<keyword evidence="2" id="KW-0808">Transferase</keyword>
<dbReference type="EMBL" id="CP002205">
    <property type="protein sequence ID" value="ADN09388.1"/>
    <property type="molecule type" value="Genomic_DNA"/>
</dbReference>
<evidence type="ECO:0000256" key="2">
    <source>
        <dbReference type="ARBA" id="ARBA00022679"/>
    </source>
</evidence>
<feature type="domain" description="DTW" evidence="6">
    <location>
        <begin position="1"/>
        <end position="182"/>
    </location>
</feature>
<evidence type="ECO:0000256" key="5">
    <source>
        <dbReference type="ARBA" id="ARBA00034489"/>
    </source>
</evidence>
<evidence type="ECO:0000256" key="3">
    <source>
        <dbReference type="ARBA" id="ARBA00022691"/>
    </source>
</evidence>
<dbReference type="Pfam" id="PF03942">
    <property type="entry name" value="DTW"/>
    <property type="match status" value="1"/>
</dbReference>
<evidence type="ECO:0000256" key="4">
    <source>
        <dbReference type="ARBA" id="ARBA00022694"/>
    </source>
</evidence>
<keyword evidence="4" id="KW-0819">tRNA processing</keyword>
<evidence type="ECO:0000256" key="1">
    <source>
        <dbReference type="ARBA" id="ARBA00012386"/>
    </source>
</evidence>
<dbReference type="eggNOG" id="COG3148">
    <property type="taxonomic scope" value="Bacteria"/>
</dbReference>
<accession>E0UTU4</accession>
<gene>
    <name evidence="7" type="ordered locus">Saut_1340</name>
</gene>
<dbReference type="PANTHER" id="PTHR21392:SF0">
    <property type="entry name" value="TRNA-URIDINE AMINOCARBOXYPROPYLTRANSFERASE 2"/>
    <property type="match status" value="1"/>
</dbReference>
<sequence>MCGHFEHINTQTKFVILMHPKEFKKVKNNTGHFTHQSLDNSELFIGIDFTCNKRINEIIATHESYILFPSQNALNLTTTYPKNSEKPMAIFLIDSTWACTKKIFTQSENLKKLKHMSFTTTKTSQYQIKIQPDENYLSTIESTLVVLELLNKWEVEHVEQTALHGFLRPFQKMIEYQQNLIANPKSHAVRFKRNTLKS</sequence>